<keyword evidence="1" id="KW-0175">Coiled coil</keyword>
<evidence type="ECO:0000256" key="1">
    <source>
        <dbReference type="SAM" id="Coils"/>
    </source>
</evidence>
<gene>
    <name evidence="2" type="ORF">J1N35_041308</name>
</gene>
<name>A0A9D3ZIJ6_9ROSI</name>
<feature type="non-terminal residue" evidence="2">
    <location>
        <position position="1"/>
    </location>
</feature>
<organism evidence="2 3">
    <name type="scientific">Gossypium stocksii</name>
    <dbReference type="NCBI Taxonomy" id="47602"/>
    <lineage>
        <taxon>Eukaryota</taxon>
        <taxon>Viridiplantae</taxon>
        <taxon>Streptophyta</taxon>
        <taxon>Embryophyta</taxon>
        <taxon>Tracheophyta</taxon>
        <taxon>Spermatophyta</taxon>
        <taxon>Magnoliopsida</taxon>
        <taxon>eudicotyledons</taxon>
        <taxon>Gunneridae</taxon>
        <taxon>Pentapetalae</taxon>
        <taxon>rosids</taxon>
        <taxon>malvids</taxon>
        <taxon>Malvales</taxon>
        <taxon>Malvaceae</taxon>
        <taxon>Malvoideae</taxon>
        <taxon>Gossypium</taxon>
    </lineage>
</organism>
<evidence type="ECO:0000313" key="2">
    <source>
        <dbReference type="EMBL" id="KAH1039565.1"/>
    </source>
</evidence>
<evidence type="ECO:0000313" key="3">
    <source>
        <dbReference type="Proteomes" id="UP000828251"/>
    </source>
</evidence>
<accession>A0A9D3ZIJ6</accession>
<keyword evidence="3" id="KW-1185">Reference proteome</keyword>
<protein>
    <submittedName>
        <fullName evidence="2">Uncharacterized protein</fullName>
    </submittedName>
</protein>
<feature type="coiled-coil region" evidence="1">
    <location>
        <begin position="15"/>
        <end position="49"/>
    </location>
</feature>
<dbReference type="Proteomes" id="UP000828251">
    <property type="component" value="Unassembled WGS sequence"/>
</dbReference>
<sequence length="61" mass="7090">KRASRNDDTVCAQHLDRIEGKMQSMRTEVKQVQSECTNSIKTLTKLEDQMSQLMSMMEKLK</sequence>
<feature type="non-terminal residue" evidence="2">
    <location>
        <position position="61"/>
    </location>
</feature>
<reference evidence="2 3" key="1">
    <citation type="journal article" date="2021" name="Plant Biotechnol. J.">
        <title>Multi-omics assisted identification of the key and species-specific regulatory components of drought-tolerant mechanisms in Gossypium stocksii.</title>
        <authorList>
            <person name="Yu D."/>
            <person name="Ke L."/>
            <person name="Zhang D."/>
            <person name="Wu Y."/>
            <person name="Sun Y."/>
            <person name="Mei J."/>
            <person name="Sun J."/>
            <person name="Sun Y."/>
        </authorList>
    </citation>
    <scope>NUCLEOTIDE SEQUENCE [LARGE SCALE GENOMIC DNA]</scope>
    <source>
        <strain evidence="3">cv. E1</strain>
        <tissue evidence="2">Leaf</tissue>
    </source>
</reference>
<dbReference type="AlphaFoldDB" id="A0A9D3ZIJ6"/>
<proteinExistence type="predicted"/>
<dbReference type="EMBL" id="JAIQCV010000012">
    <property type="protein sequence ID" value="KAH1039565.1"/>
    <property type="molecule type" value="Genomic_DNA"/>
</dbReference>
<comment type="caution">
    <text evidence="2">The sequence shown here is derived from an EMBL/GenBank/DDBJ whole genome shotgun (WGS) entry which is preliminary data.</text>
</comment>